<keyword evidence="2" id="KW-0349">Heme</keyword>
<reference evidence="8" key="1">
    <citation type="journal article" date="2019" name="Int. J. Syst. Evol. Microbiol.">
        <title>The Global Catalogue of Microorganisms (GCM) 10K type strain sequencing project: providing services to taxonomists for standard genome sequencing and annotation.</title>
        <authorList>
            <consortium name="The Broad Institute Genomics Platform"/>
            <consortium name="The Broad Institute Genome Sequencing Center for Infectious Disease"/>
            <person name="Wu L."/>
            <person name="Ma J."/>
        </authorList>
    </citation>
    <scope>NUCLEOTIDE SEQUENCE [LARGE SCALE GENOMIC DNA]</scope>
    <source>
        <strain evidence="8">NBRC 100033</strain>
    </source>
</reference>
<evidence type="ECO:0000256" key="2">
    <source>
        <dbReference type="ARBA" id="ARBA00022617"/>
    </source>
</evidence>
<accession>A0ABQ6A026</accession>
<dbReference type="EMBL" id="BSOR01000041">
    <property type="protein sequence ID" value="GLR64997.1"/>
    <property type="molecule type" value="Genomic_DNA"/>
</dbReference>
<dbReference type="InterPro" id="IPR012127">
    <property type="entry name" value="Cyt_c_prime"/>
</dbReference>
<evidence type="ECO:0000256" key="3">
    <source>
        <dbReference type="ARBA" id="ARBA00022723"/>
    </source>
</evidence>
<keyword evidence="3" id="KW-0479">Metal-binding</keyword>
<keyword evidence="4" id="KW-0249">Electron transport</keyword>
<organism evidence="7 8">
    <name type="scientific">Marinospirillum insulare</name>
    <dbReference type="NCBI Taxonomy" id="217169"/>
    <lineage>
        <taxon>Bacteria</taxon>
        <taxon>Pseudomonadati</taxon>
        <taxon>Pseudomonadota</taxon>
        <taxon>Gammaproteobacteria</taxon>
        <taxon>Oceanospirillales</taxon>
        <taxon>Oceanospirillaceae</taxon>
        <taxon>Marinospirillum</taxon>
    </lineage>
</organism>
<sequence>MLKKAIALATLTLLGSTGVQSADLFKPEDAVKYRQAIYQVFSAQAGVMGGMAQGKIDFDAAEINKRATNLGKIAPMLGDTYFPATRDVKESKLKAAAWSNMEDFQSKGQTFGKALGELIEASSKPGFDLKTARPAIGAVLQGCKGCHDDYRAK</sequence>
<dbReference type="SUPFAM" id="SSF47175">
    <property type="entry name" value="Cytochromes"/>
    <property type="match status" value="1"/>
</dbReference>
<dbReference type="PIRSF" id="PIRSF000027">
    <property type="entry name" value="Cytc_c_prime"/>
    <property type="match status" value="1"/>
</dbReference>
<dbReference type="PROSITE" id="PS51009">
    <property type="entry name" value="CYTCII"/>
    <property type="match status" value="1"/>
</dbReference>
<dbReference type="Gene3D" id="1.20.120.10">
    <property type="entry name" value="Cytochrome c/b562"/>
    <property type="match status" value="1"/>
</dbReference>
<gene>
    <name evidence="7" type="ORF">GCM10007878_24350</name>
</gene>
<evidence type="ECO:0000256" key="5">
    <source>
        <dbReference type="ARBA" id="ARBA00023004"/>
    </source>
</evidence>
<dbReference type="InterPro" id="IPR010980">
    <property type="entry name" value="Cyt_c/b562"/>
</dbReference>
<evidence type="ECO:0000256" key="4">
    <source>
        <dbReference type="ARBA" id="ARBA00022982"/>
    </source>
</evidence>
<evidence type="ECO:0000313" key="8">
    <source>
        <dbReference type="Proteomes" id="UP001156682"/>
    </source>
</evidence>
<dbReference type="RefSeq" id="WP_027851465.1">
    <property type="nucleotide sequence ID" value="NZ_BSOR01000041.1"/>
</dbReference>
<evidence type="ECO:0000256" key="6">
    <source>
        <dbReference type="SAM" id="SignalP"/>
    </source>
</evidence>
<feature type="signal peptide" evidence="6">
    <location>
        <begin position="1"/>
        <end position="21"/>
    </location>
</feature>
<evidence type="ECO:0000313" key="7">
    <source>
        <dbReference type="EMBL" id="GLR64997.1"/>
    </source>
</evidence>
<dbReference type="InterPro" id="IPR002321">
    <property type="entry name" value="Cyt_c_II"/>
</dbReference>
<comment type="caution">
    <text evidence="7">The sequence shown here is derived from an EMBL/GenBank/DDBJ whole genome shotgun (WGS) entry which is preliminary data.</text>
</comment>
<keyword evidence="8" id="KW-1185">Reference proteome</keyword>
<proteinExistence type="predicted"/>
<dbReference type="Proteomes" id="UP001156682">
    <property type="component" value="Unassembled WGS sequence"/>
</dbReference>
<evidence type="ECO:0000256" key="1">
    <source>
        <dbReference type="ARBA" id="ARBA00022448"/>
    </source>
</evidence>
<keyword evidence="6" id="KW-0732">Signal</keyword>
<dbReference type="Pfam" id="PF01322">
    <property type="entry name" value="Cytochrom_C_2"/>
    <property type="match status" value="1"/>
</dbReference>
<keyword evidence="1" id="KW-0813">Transport</keyword>
<feature type="chain" id="PRO_5046182770" evidence="6">
    <location>
        <begin position="22"/>
        <end position="153"/>
    </location>
</feature>
<name>A0ABQ6A026_9GAMM</name>
<protein>
    <submittedName>
        <fullName evidence="7">Cytochrome c</fullName>
    </submittedName>
</protein>
<keyword evidence="5" id="KW-0408">Iron</keyword>